<dbReference type="Proteomes" id="UP000281028">
    <property type="component" value="Unassembled WGS sequence"/>
</dbReference>
<reference evidence="1" key="1">
    <citation type="submission" date="2020-05" db="EMBL/GenBank/DDBJ databases">
        <title>Chitinophaga laudate sp. nov., isolated from a tropical peat swamp.</title>
        <authorList>
            <person name="Goh C.B.S."/>
            <person name="Lee M.S."/>
            <person name="Parimannan S."/>
            <person name="Pasbakhsh P."/>
            <person name="Yule C.M."/>
            <person name="Rajandas H."/>
            <person name="Loke S."/>
            <person name="Croft L."/>
            <person name="Tan J.B.L."/>
        </authorList>
    </citation>
    <scope>NUCLEOTIDE SEQUENCE</scope>
    <source>
        <strain evidence="1">Mgbs1</strain>
    </source>
</reference>
<dbReference type="OrthoDB" id="736172at2"/>
<protein>
    <submittedName>
        <fullName evidence="1">Uncharacterized protein</fullName>
    </submittedName>
</protein>
<name>A0A433WHZ8_9BACT</name>
<dbReference type="EMBL" id="RIAR02000001">
    <property type="protein sequence ID" value="NSL87651.1"/>
    <property type="molecule type" value="Genomic_DNA"/>
</dbReference>
<evidence type="ECO:0000313" key="1">
    <source>
        <dbReference type="EMBL" id="NSL87651.1"/>
    </source>
</evidence>
<evidence type="ECO:0000313" key="2">
    <source>
        <dbReference type="Proteomes" id="UP000281028"/>
    </source>
</evidence>
<organism evidence="1 2">
    <name type="scientific">Chitinophaga solisilvae</name>
    <dbReference type="NCBI Taxonomy" id="1233460"/>
    <lineage>
        <taxon>Bacteria</taxon>
        <taxon>Pseudomonadati</taxon>
        <taxon>Bacteroidota</taxon>
        <taxon>Chitinophagia</taxon>
        <taxon>Chitinophagales</taxon>
        <taxon>Chitinophagaceae</taxon>
        <taxon>Chitinophaga</taxon>
    </lineage>
</organism>
<gene>
    <name evidence="1" type="ORF">ECE50_012460</name>
</gene>
<accession>A0A433WHZ8</accession>
<proteinExistence type="predicted"/>
<sequence>MKFNLLSAAAGIPAIAALICILSCGTQHPPVLPGYGLMVYDSIRDADYFLSLPALTAETDLPRETMLPPHHLTIATRGDLYYFMDMERKIFAEYRVTPTGLQKQREISMAAVPYEPYDSWMVWAGEHTLLLGNRDGDKFGCSVIDPEAMKLLRYVTLQTPPAPAGLNYTAVSAQFVQQRLLLFYTYQKGWMREHLTPPSDTMYANVYGYPELQLQHTFPDTRTTWPGSYNIWGPNTLHLHDTAYVLGQPGGRTGNHPSAPSAVLRATGNGFDSSYLFPLTDNKTTEAYTLHNIGHGKAITKVVASAGVTRFDDYLQQETAHYELLDLVARTRKAIPAGNIRLSFNHDVLADDTTVYLPVYLGNNKSRILLYHLKTGSITPGITVTGRILRMDKLTENKFK</sequence>
<comment type="caution">
    <text evidence="1">The sequence shown here is derived from an EMBL/GenBank/DDBJ whole genome shotgun (WGS) entry which is preliminary data.</text>
</comment>
<keyword evidence="2" id="KW-1185">Reference proteome</keyword>
<dbReference type="AlphaFoldDB" id="A0A433WHZ8"/>